<name>A0A1A9AJ61_PLAOA</name>
<dbReference type="Pfam" id="PF05795">
    <property type="entry name" value="Plasmodium_Vir"/>
    <property type="match status" value="1"/>
</dbReference>
<evidence type="ECO:0000313" key="2">
    <source>
        <dbReference type="EMBL" id="SBT47310.1"/>
    </source>
</evidence>
<sequence length="289" mass="34179">MLSLYSFVGSYDVYKSELHKVTDDHVFSVSECENISTKYLEGDKNKCMQIVQYLIYLDSYSEKYISEGCKYLDYWLYDESHQKHKHKKVTLKFYESLNDSYGDSIFRQNICDGSIIDINERIFENIEKLIELYEKFNKFKNNEAPLTGEGCINAKDCVSSYTLQAKKCRETDDNDFCTELEKFRNIYNTRMKNVTSCADLLTFLPSAKNTNLVIILIPIIVILVIPFISFILYKFTPFDQWLRTRIRREKGMLNNAYPEYLDVQYNSERTNTYAEDKMYNIEYHPSQNP</sequence>
<gene>
    <name evidence="3" type="ORF">POVWA1_077530</name>
    <name evidence="2" type="ORF">POVWA2_053820</name>
</gene>
<protein>
    <submittedName>
        <fullName evidence="3">PIR Superfamily Protein</fullName>
    </submittedName>
</protein>
<dbReference type="Proteomes" id="UP000078550">
    <property type="component" value="Unassembled WGS sequence"/>
</dbReference>
<evidence type="ECO:0000313" key="4">
    <source>
        <dbReference type="Proteomes" id="UP000078550"/>
    </source>
</evidence>
<proteinExistence type="predicted"/>
<dbReference type="Proteomes" id="UP000078555">
    <property type="component" value="Unassembled WGS sequence"/>
</dbReference>
<reference evidence="4 5" key="2">
    <citation type="submission" date="2016-05" db="EMBL/GenBank/DDBJ databases">
        <authorList>
            <person name="Naeem Raeece"/>
        </authorList>
    </citation>
    <scope>NUCLEOTIDE SEQUENCE [LARGE SCALE GENOMIC DNA]</scope>
</reference>
<accession>A0A1A9AJ61</accession>
<organism evidence="3 5">
    <name type="scientific">Plasmodium ovale wallikeri</name>
    <dbReference type="NCBI Taxonomy" id="864142"/>
    <lineage>
        <taxon>Eukaryota</taxon>
        <taxon>Sar</taxon>
        <taxon>Alveolata</taxon>
        <taxon>Apicomplexa</taxon>
        <taxon>Aconoidasida</taxon>
        <taxon>Haemosporida</taxon>
        <taxon>Plasmodiidae</taxon>
        <taxon>Plasmodium</taxon>
        <taxon>Plasmodium (Plasmodium)</taxon>
    </lineage>
</organism>
<keyword evidence="1" id="KW-0812">Transmembrane</keyword>
<dbReference type="EMBL" id="FLRD01001153">
    <property type="protein sequence ID" value="SBT56654.1"/>
    <property type="molecule type" value="Genomic_DNA"/>
</dbReference>
<reference evidence="3" key="1">
    <citation type="submission" date="2016-05" db="EMBL/GenBank/DDBJ databases">
        <authorList>
            <person name="Lavstsen T."/>
            <person name="Jespersen J.S."/>
        </authorList>
    </citation>
    <scope>NUCLEOTIDE SEQUENCE [LARGE SCALE GENOMIC DNA]</scope>
</reference>
<dbReference type="AlphaFoldDB" id="A0A1A9AJ61"/>
<dbReference type="InterPro" id="IPR008780">
    <property type="entry name" value="Plasmodium_Vir"/>
</dbReference>
<evidence type="ECO:0000313" key="3">
    <source>
        <dbReference type="EMBL" id="SBT56654.1"/>
    </source>
</evidence>
<keyword evidence="1" id="KW-0472">Membrane</keyword>
<feature type="transmembrane region" description="Helical" evidence="1">
    <location>
        <begin position="212"/>
        <end position="233"/>
    </location>
</feature>
<evidence type="ECO:0000256" key="1">
    <source>
        <dbReference type="SAM" id="Phobius"/>
    </source>
</evidence>
<dbReference type="EMBL" id="FLRE01000187">
    <property type="protein sequence ID" value="SBT47310.1"/>
    <property type="molecule type" value="Genomic_DNA"/>
</dbReference>
<keyword evidence="5" id="KW-1185">Reference proteome</keyword>
<keyword evidence="1" id="KW-1133">Transmembrane helix</keyword>
<evidence type="ECO:0000313" key="5">
    <source>
        <dbReference type="Proteomes" id="UP000078555"/>
    </source>
</evidence>